<dbReference type="Gene3D" id="3.90.640.10">
    <property type="entry name" value="Actin, Chain A, domain 4"/>
    <property type="match status" value="2"/>
</dbReference>
<evidence type="ECO:0000256" key="3">
    <source>
        <dbReference type="ARBA" id="ARBA00022490"/>
    </source>
</evidence>
<proteinExistence type="inferred from homology"/>
<dbReference type="InterPro" id="IPR043129">
    <property type="entry name" value="ATPase_NBD"/>
</dbReference>
<accession>A0A7S2L907</accession>
<feature type="compositionally biased region" description="Basic and acidic residues" evidence="5">
    <location>
        <begin position="390"/>
        <end position="403"/>
    </location>
</feature>
<dbReference type="FunFam" id="3.90.640.10:FF:000014">
    <property type="entry name" value="Putative actin-related protein 6"/>
    <property type="match status" value="1"/>
</dbReference>
<evidence type="ECO:0000256" key="5">
    <source>
        <dbReference type="SAM" id="MobiDB-lite"/>
    </source>
</evidence>
<feature type="compositionally biased region" description="Acidic residues" evidence="5">
    <location>
        <begin position="404"/>
        <end position="425"/>
    </location>
</feature>
<feature type="compositionally biased region" description="Basic residues" evidence="5">
    <location>
        <begin position="438"/>
        <end position="458"/>
    </location>
</feature>
<name>A0A7S2L907_9STRA</name>
<evidence type="ECO:0000256" key="4">
    <source>
        <dbReference type="ARBA" id="ARBA00049360"/>
    </source>
</evidence>
<dbReference type="InterPro" id="IPR004000">
    <property type="entry name" value="Actin"/>
</dbReference>
<dbReference type="SMART" id="SM00268">
    <property type="entry name" value="ACTIN"/>
    <property type="match status" value="1"/>
</dbReference>
<dbReference type="GO" id="GO:0005634">
    <property type="term" value="C:nucleus"/>
    <property type="evidence" value="ECO:0007669"/>
    <property type="project" value="UniProtKB-ARBA"/>
</dbReference>
<dbReference type="AlphaFoldDB" id="A0A7S2L907"/>
<protein>
    <recommendedName>
        <fullName evidence="7">Actin-related protein 5</fullName>
    </recommendedName>
</protein>
<feature type="region of interest" description="Disordered" evidence="5">
    <location>
        <begin position="390"/>
        <end position="488"/>
    </location>
</feature>
<sequence length="648" mass="72272">MGSETAVATKKPPATGDGKTATATAASTQAKSNRVTSKDTTSPACIVVDNGGWTVKYGLVPPINQNNNGPGSQIMSTMYNATARPPHQLTVLTGDEITKRMKNLGQLTWNNSMERGMICDGETQLRVWARTLEVLGVVPTPQIKGGGFLTLQGASAAKRRGNAAAAAASVVDASSATSNASIPKYSSNNCTFLLLEPPHVPSVISEGVDCILFRELGVGRVARMLGPCMAAVKYLSIGKKSTDSNENATTTKSEWLNDDTNCCCVIDSGYSFTHVVPTHRGGAMTKAIRRLDIGGKVLTNLLKEAVTYRQWNMMDEYHIVNDAKEQLSFVSDKFDSEMKQAHVTRKGLRWFDREYLLPDFVSSSRGTVRLPAPLQRKREMEKMEEMKLELERKKKEEEENKVSDEEDEGNDQQIDDDAAVDMDVDENAKKKKNPDSKRQKKEKGKKKAKKRSKKRKHDSKQNDNDDEADMSDGEDSDEESDEQRLKRLKVMRDEERKRREREERERQALAMSVERFAIPEVLFRPSDIGMNCGGIVEAIVESINACDDIYRAAMYNNVLLVGGNATIPGFRERVESELRKLAPTNYPVRVYLPDDPVSFAWEGAVQFSQQDGFQKQFSIDRVSWEAMKKAGKDQSGIWGERMNNIVRK</sequence>
<evidence type="ECO:0000313" key="6">
    <source>
        <dbReference type="EMBL" id="CAD9597914.1"/>
    </source>
</evidence>
<comment type="subcellular location">
    <subcellularLocation>
        <location evidence="1">Cytoplasm</location>
    </subcellularLocation>
</comment>
<dbReference type="CDD" id="cd10210">
    <property type="entry name" value="ASKHA_NBD_Arp6"/>
    <property type="match status" value="1"/>
</dbReference>
<dbReference type="SUPFAM" id="SSF53067">
    <property type="entry name" value="Actin-like ATPase domain"/>
    <property type="match status" value="2"/>
</dbReference>
<dbReference type="Gene3D" id="3.30.420.40">
    <property type="match status" value="4"/>
</dbReference>
<dbReference type="GO" id="GO:0005737">
    <property type="term" value="C:cytoplasm"/>
    <property type="evidence" value="ECO:0007669"/>
    <property type="project" value="UniProtKB-SubCell"/>
</dbReference>
<comment type="similarity">
    <text evidence="2">Belongs to the actin family. ARP6 subfamily.</text>
</comment>
<evidence type="ECO:0000256" key="1">
    <source>
        <dbReference type="ARBA" id="ARBA00004496"/>
    </source>
</evidence>
<feature type="region of interest" description="Disordered" evidence="5">
    <location>
        <begin position="1"/>
        <end position="40"/>
    </location>
</feature>
<dbReference type="Pfam" id="PF00022">
    <property type="entry name" value="Actin"/>
    <property type="match status" value="1"/>
</dbReference>
<dbReference type="EMBL" id="HBGZ01013011">
    <property type="protein sequence ID" value="CAD9597914.1"/>
    <property type="molecule type" value="Transcribed_RNA"/>
</dbReference>
<comment type="catalytic activity">
    <reaction evidence="4">
        <text>ATP + H2O = ADP + phosphate + H(+)</text>
        <dbReference type="Rhea" id="RHEA:13065"/>
        <dbReference type="ChEBI" id="CHEBI:15377"/>
        <dbReference type="ChEBI" id="CHEBI:15378"/>
        <dbReference type="ChEBI" id="CHEBI:30616"/>
        <dbReference type="ChEBI" id="CHEBI:43474"/>
        <dbReference type="ChEBI" id="CHEBI:456216"/>
    </reaction>
</comment>
<feature type="compositionally biased region" description="Acidic residues" evidence="5">
    <location>
        <begin position="464"/>
        <end position="481"/>
    </location>
</feature>
<gene>
    <name evidence="6" type="ORF">SMAR0320_LOCUS9303</name>
</gene>
<evidence type="ECO:0008006" key="7">
    <source>
        <dbReference type="Google" id="ProtNLM"/>
    </source>
</evidence>
<organism evidence="6">
    <name type="scientific">Skeletonema marinoi</name>
    <dbReference type="NCBI Taxonomy" id="267567"/>
    <lineage>
        <taxon>Eukaryota</taxon>
        <taxon>Sar</taxon>
        <taxon>Stramenopiles</taxon>
        <taxon>Ochrophyta</taxon>
        <taxon>Bacillariophyta</taxon>
        <taxon>Coscinodiscophyceae</taxon>
        <taxon>Thalassiosirophycidae</taxon>
        <taxon>Thalassiosirales</taxon>
        <taxon>Skeletonemataceae</taxon>
        <taxon>Skeletonema</taxon>
        <taxon>Skeletonema marinoi-dohrnii complex</taxon>
    </lineage>
</organism>
<reference evidence="6" key="1">
    <citation type="submission" date="2021-01" db="EMBL/GenBank/DDBJ databases">
        <authorList>
            <person name="Corre E."/>
            <person name="Pelletier E."/>
            <person name="Niang G."/>
            <person name="Scheremetjew M."/>
            <person name="Finn R."/>
            <person name="Kale V."/>
            <person name="Holt S."/>
            <person name="Cochrane G."/>
            <person name="Meng A."/>
            <person name="Brown T."/>
            <person name="Cohen L."/>
        </authorList>
    </citation>
    <scope>NUCLEOTIDE SEQUENCE</scope>
    <source>
        <strain evidence="6">SM1012Den-03</strain>
    </source>
</reference>
<keyword evidence="3" id="KW-0963">Cytoplasm</keyword>
<dbReference type="PANTHER" id="PTHR11937">
    <property type="entry name" value="ACTIN"/>
    <property type="match status" value="1"/>
</dbReference>
<evidence type="ECO:0000256" key="2">
    <source>
        <dbReference type="ARBA" id="ARBA00005665"/>
    </source>
</evidence>
<feature type="compositionally biased region" description="Low complexity" evidence="5">
    <location>
        <begin position="14"/>
        <end position="32"/>
    </location>
</feature>